<dbReference type="Proteomes" id="UP000887229">
    <property type="component" value="Unassembled WGS sequence"/>
</dbReference>
<keyword evidence="2" id="KW-0378">Hydrolase</keyword>
<dbReference type="AlphaFoldDB" id="A0A9P7ZJ94"/>
<dbReference type="EMBL" id="MU251259">
    <property type="protein sequence ID" value="KAG9253104.1"/>
    <property type="molecule type" value="Genomic_DNA"/>
</dbReference>
<dbReference type="InterPro" id="IPR029058">
    <property type="entry name" value="AB_hydrolase_fold"/>
</dbReference>
<dbReference type="Pfam" id="PF03583">
    <property type="entry name" value="LIP"/>
    <property type="match status" value="1"/>
</dbReference>
<feature type="compositionally biased region" description="Polar residues" evidence="1">
    <location>
        <begin position="9"/>
        <end position="20"/>
    </location>
</feature>
<dbReference type="SUPFAM" id="SSF53474">
    <property type="entry name" value="alpha/beta-Hydrolases"/>
    <property type="match status" value="1"/>
</dbReference>
<dbReference type="GO" id="GO:0004806">
    <property type="term" value="F:triacylglycerol lipase activity"/>
    <property type="evidence" value="ECO:0007669"/>
    <property type="project" value="InterPro"/>
</dbReference>
<accession>A0A9P7ZJ94</accession>
<dbReference type="GO" id="GO:0016042">
    <property type="term" value="P:lipid catabolic process"/>
    <property type="evidence" value="ECO:0007669"/>
    <property type="project" value="InterPro"/>
</dbReference>
<evidence type="ECO:0000313" key="2">
    <source>
        <dbReference type="EMBL" id="KAG9253104.1"/>
    </source>
</evidence>
<feature type="compositionally biased region" description="Low complexity" evidence="1">
    <location>
        <begin position="21"/>
        <end position="40"/>
    </location>
</feature>
<dbReference type="OrthoDB" id="5382058at2759"/>
<proteinExistence type="predicted"/>
<dbReference type="PANTHER" id="PTHR34853:SF1">
    <property type="entry name" value="LIPASE 5"/>
    <property type="match status" value="1"/>
</dbReference>
<gene>
    <name evidence="2" type="ORF">F5Z01DRAFT_659156</name>
</gene>
<keyword evidence="3" id="KW-1185">Reference proteome</keyword>
<organism evidence="2 3">
    <name type="scientific">Emericellopsis atlantica</name>
    <dbReference type="NCBI Taxonomy" id="2614577"/>
    <lineage>
        <taxon>Eukaryota</taxon>
        <taxon>Fungi</taxon>
        <taxon>Dikarya</taxon>
        <taxon>Ascomycota</taxon>
        <taxon>Pezizomycotina</taxon>
        <taxon>Sordariomycetes</taxon>
        <taxon>Hypocreomycetidae</taxon>
        <taxon>Hypocreales</taxon>
        <taxon>Bionectriaceae</taxon>
        <taxon>Emericellopsis</taxon>
    </lineage>
</organism>
<feature type="region of interest" description="Disordered" evidence="1">
    <location>
        <begin position="1"/>
        <end position="40"/>
    </location>
</feature>
<dbReference type="InterPro" id="IPR005152">
    <property type="entry name" value="Lipase_secreted"/>
</dbReference>
<comment type="caution">
    <text evidence="2">The sequence shown here is derived from an EMBL/GenBank/DDBJ whole genome shotgun (WGS) entry which is preliminary data.</text>
</comment>
<dbReference type="Gene3D" id="3.40.50.1820">
    <property type="entry name" value="alpha/beta hydrolase"/>
    <property type="match status" value="2"/>
</dbReference>
<sequence>MQPKKDNDTQPQDSTTNKAEQPTTRTSQQNTTSSPPQSSRMKSCSLVMLALLASTAAAQLANFGVQPNTWNSSLTLSTQQIRDAQLTDEIAKSVEVATNSDRSQLAYGGPSEDDFYTLPPLTNTTGPLQPGVVLKTQLVTDTSGFSIPPNTALSRFMYTTTTLNGTVVPTTAFVLWPFEPRQFGQTNSSHVAAPTVLWTHGTSGFHSDAAPSAMRHLWYGFSTPFALAQDGYALVGPDYAGLGIDKSWDGSHIAHQWDVAQVGARDALYALQAAWDAFPGRLTEEFVSMGHSQGGGVAWGVTERLALSEDEFPVKTFGGYKGAVAGSPVVDVFGVSPAFISNFVGIAMSSIFPDFTLDLWLTPLGVARNKLWTSIKGGIGAAQQLFLTAEVTRENYTEQSWHAAAFEKLANPGRKDFKGPLLVLQGTEDVYVPYNGVKSTVEDTCALFPNHDLEFLVVNGTGHVPTLDATRPRWLRWIQDRFEDKPVRQTGCYTSHLHSWLPHEQYLAVGGSVIQWVAGPKFNYQAILGL</sequence>
<dbReference type="RefSeq" id="XP_046117028.1">
    <property type="nucleotide sequence ID" value="XM_046263746.1"/>
</dbReference>
<name>A0A9P7ZJ94_9HYPO</name>
<dbReference type="GeneID" id="70294649"/>
<protein>
    <submittedName>
        <fullName evidence="2">Alpha/Beta hydrolase protein</fullName>
    </submittedName>
</protein>
<dbReference type="PANTHER" id="PTHR34853">
    <property type="match status" value="1"/>
</dbReference>
<evidence type="ECO:0000256" key="1">
    <source>
        <dbReference type="SAM" id="MobiDB-lite"/>
    </source>
</evidence>
<evidence type="ECO:0000313" key="3">
    <source>
        <dbReference type="Proteomes" id="UP000887229"/>
    </source>
</evidence>
<reference evidence="2" key="1">
    <citation type="journal article" date="2021" name="IMA Fungus">
        <title>Genomic characterization of three marine fungi, including Emericellopsis atlantica sp. nov. with signatures of a generalist lifestyle and marine biomass degradation.</title>
        <authorList>
            <person name="Hagestad O.C."/>
            <person name="Hou L."/>
            <person name="Andersen J.H."/>
            <person name="Hansen E.H."/>
            <person name="Altermark B."/>
            <person name="Li C."/>
            <person name="Kuhnert E."/>
            <person name="Cox R.J."/>
            <person name="Crous P.W."/>
            <person name="Spatafora J.W."/>
            <person name="Lail K."/>
            <person name="Amirebrahimi M."/>
            <person name="Lipzen A."/>
            <person name="Pangilinan J."/>
            <person name="Andreopoulos W."/>
            <person name="Hayes R.D."/>
            <person name="Ng V."/>
            <person name="Grigoriev I.V."/>
            <person name="Jackson S.A."/>
            <person name="Sutton T.D.S."/>
            <person name="Dobson A.D.W."/>
            <person name="Rama T."/>
        </authorList>
    </citation>
    <scope>NUCLEOTIDE SEQUENCE</scope>
    <source>
        <strain evidence="2">TS7</strain>
    </source>
</reference>